<proteinExistence type="predicted"/>
<accession>A0A392UR33</accession>
<sequence length="36" mass="4080">MFNRDLLDLEDELEVSLNADGQNILTPHSPQRGRKG</sequence>
<organism evidence="1 2">
    <name type="scientific">Trifolium medium</name>
    <dbReference type="NCBI Taxonomy" id="97028"/>
    <lineage>
        <taxon>Eukaryota</taxon>
        <taxon>Viridiplantae</taxon>
        <taxon>Streptophyta</taxon>
        <taxon>Embryophyta</taxon>
        <taxon>Tracheophyta</taxon>
        <taxon>Spermatophyta</taxon>
        <taxon>Magnoliopsida</taxon>
        <taxon>eudicotyledons</taxon>
        <taxon>Gunneridae</taxon>
        <taxon>Pentapetalae</taxon>
        <taxon>rosids</taxon>
        <taxon>fabids</taxon>
        <taxon>Fabales</taxon>
        <taxon>Fabaceae</taxon>
        <taxon>Papilionoideae</taxon>
        <taxon>50 kb inversion clade</taxon>
        <taxon>NPAAA clade</taxon>
        <taxon>Hologalegina</taxon>
        <taxon>IRL clade</taxon>
        <taxon>Trifolieae</taxon>
        <taxon>Trifolium</taxon>
    </lineage>
</organism>
<evidence type="ECO:0000313" key="1">
    <source>
        <dbReference type="EMBL" id="MCI75084.1"/>
    </source>
</evidence>
<comment type="caution">
    <text evidence="1">The sequence shown here is derived from an EMBL/GenBank/DDBJ whole genome shotgun (WGS) entry which is preliminary data.</text>
</comment>
<protein>
    <submittedName>
        <fullName evidence="1">Uncharacterized protein</fullName>
    </submittedName>
</protein>
<dbReference type="Proteomes" id="UP000265520">
    <property type="component" value="Unassembled WGS sequence"/>
</dbReference>
<feature type="non-terminal residue" evidence="1">
    <location>
        <position position="36"/>
    </location>
</feature>
<name>A0A392UR33_9FABA</name>
<reference evidence="1 2" key="1">
    <citation type="journal article" date="2018" name="Front. Plant Sci.">
        <title>Red Clover (Trifolium pratense) and Zigzag Clover (T. medium) - A Picture of Genomic Similarities and Differences.</title>
        <authorList>
            <person name="Dluhosova J."/>
            <person name="Istvanek J."/>
            <person name="Nedelnik J."/>
            <person name="Repkova J."/>
        </authorList>
    </citation>
    <scope>NUCLEOTIDE SEQUENCE [LARGE SCALE GENOMIC DNA]</scope>
    <source>
        <strain evidence="2">cv. 10/8</strain>
        <tissue evidence="1">Leaf</tissue>
    </source>
</reference>
<dbReference type="EMBL" id="LXQA010874714">
    <property type="protein sequence ID" value="MCI75084.1"/>
    <property type="molecule type" value="Genomic_DNA"/>
</dbReference>
<keyword evidence="2" id="KW-1185">Reference proteome</keyword>
<evidence type="ECO:0000313" key="2">
    <source>
        <dbReference type="Proteomes" id="UP000265520"/>
    </source>
</evidence>
<dbReference type="AlphaFoldDB" id="A0A392UR33"/>